<protein>
    <submittedName>
        <fullName evidence="1">Uncharacterized protein</fullName>
    </submittedName>
</protein>
<dbReference type="KEGG" id="cmt:CCM_03141"/>
<evidence type="ECO:0000313" key="1">
    <source>
        <dbReference type="EMBL" id="EGX94870.1"/>
    </source>
</evidence>
<dbReference type="Proteomes" id="UP000001610">
    <property type="component" value="Unassembled WGS sequence"/>
</dbReference>
<dbReference type="EMBL" id="JH126400">
    <property type="protein sequence ID" value="EGX94870.1"/>
    <property type="molecule type" value="Genomic_DNA"/>
</dbReference>
<gene>
    <name evidence="1" type="ORF">CCM_03141</name>
</gene>
<dbReference type="GeneID" id="18165168"/>
<dbReference type="InParanoid" id="G3J941"/>
<evidence type="ECO:0000313" key="2">
    <source>
        <dbReference type="Proteomes" id="UP000001610"/>
    </source>
</evidence>
<dbReference type="RefSeq" id="XP_006668356.1">
    <property type="nucleotide sequence ID" value="XM_006668293.1"/>
</dbReference>
<dbReference type="HOGENOM" id="CLU_1120138_0_0_1"/>
<organism evidence="1 2">
    <name type="scientific">Cordyceps militaris (strain CM01)</name>
    <name type="common">Caterpillar fungus</name>
    <dbReference type="NCBI Taxonomy" id="983644"/>
    <lineage>
        <taxon>Eukaryota</taxon>
        <taxon>Fungi</taxon>
        <taxon>Dikarya</taxon>
        <taxon>Ascomycota</taxon>
        <taxon>Pezizomycotina</taxon>
        <taxon>Sordariomycetes</taxon>
        <taxon>Hypocreomycetidae</taxon>
        <taxon>Hypocreales</taxon>
        <taxon>Cordycipitaceae</taxon>
        <taxon>Cordyceps</taxon>
    </lineage>
</organism>
<dbReference type="VEuPathDB" id="FungiDB:CCM_03141"/>
<keyword evidence="2" id="KW-1185">Reference proteome</keyword>
<name>G3J941_CORMM</name>
<dbReference type="AlphaFoldDB" id="G3J941"/>
<accession>G3J941</accession>
<reference evidence="1 2" key="1">
    <citation type="journal article" date="2011" name="Genome Biol.">
        <title>Genome sequence of the insect pathogenic fungus Cordyceps militaris, a valued traditional Chinese medicine.</title>
        <authorList>
            <person name="Zheng P."/>
            <person name="Xia Y."/>
            <person name="Xiao G."/>
            <person name="Xiong C."/>
            <person name="Hu X."/>
            <person name="Zhang S."/>
            <person name="Zheng H."/>
            <person name="Huang Y."/>
            <person name="Zhou Y."/>
            <person name="Wang S."/>
            <person name="Zhao G.P."/>
            <person name="Liu X."/>
            <person name="St Leger R.J."/>
            <person name="Wang C."/>
        </authorList>
    </citation>
    <scope>NUCLEOTIDE SEQUENCE [LARGE SCALE GENOMIC DNA]</scope>
    <source>
        <strain evidence="1 2">CM01</strain>
    </source>
</reference>
<sequence>MQRIHPLSRKLELIRKICIRGLYKLQEERKPHTGAHNTHKHTRHARCQAMLHQPDLNKRRGWRLVNAASDTEPEPEPSSSSPALIHPYFAYFAVQVWSGPPPTAANNTSSRKKLSANVQYEYGNAFPSFSYIALFQSLFQQRHSGSSHLALGRREKKVVHHPDSRTRLKHIRVNTRPESRQTLFAEFLGFSPIVSNNVKPSDGRRKKYSQKKKVRLPYSLPPDTLMTGSGSARGCLAKSDIDNMALSA</sequence>
<proteinExistence type="predicted"/>